<sequence>MRISPEVEIALSLAANEAARRRHEYVTLEHLLYALLFDEATAAVVRHAGGDAASIKTELEQFLTDQLESVPEDNYTTPTASLGVQRAIRRAVSHVQSSGKDQVTGANVLVAIFAERDSPAVSILEKSGVTRLDVVAYVSHGISKLDDGETERAEKEPASLEGEAEGPRSRRDPLKAYTINLNEEAQAKRIDPLVGRSNEVARMIQILARRKKNNPLLVGDSGVGKTAVVEGLALKIVNGEVPEAIKKSTVYSLDMGSLIAGTRYRGEFEERLKGVVKALQKIEGAILFIDEIHTIVGAGATSGGSMDASNLLKPALASGRMRCIGSTTFEEFRQHFEKDRALSRRFQRVEVNEPSIEDTKKILEGLRSKYEEFHGVSYTNEALDAAATLSARYLHDRRLPDKAIDLLDEAGAAAKLKLYEGEKPPNLLRDESEASDAAKKEAAAASLNGGPATTPTGTAPAVSVSGGGNGQAAKPRIIVGVQEVETVLARMAQIPPREVSSNDKEKLRNLEGDLKKVVFGQDRAVEQLAAAIKLARAGLRSPEKPIGNFLLTGPTGVGKTEVAKQLAKIMGISFVRFDMSEYMERHTVSRLIGAPPGYVGFDQGGLLTDAIAKTPHAVLLLDEIEKAHPDVFNVLLQIMDHGKLTDNNGKSTDFRHVVLLMTSNVGARDLGRRAVGFGDKRATGDAEREYKLLFSPEFRNRLDARIAFDALSPQTMGSIVDKFLKELADQLKERKVTIEVSEAARSYLGEKGYDADFGARPLARVIQDEVKQPLGEELLFGKLEKGGSVVVDAEDAMIEDERGGGGEKKPGKKLVFRCTPAENTETKETVSQN</sequence>
<dbReference type="InterPro" id="IPR019489">
    <property type="entry name" value="Clp_ATPase_C"/>
</dbReference>
<dbReference type="NCBIfam" id="TIGR02639">
    <property type="entry name" value="ClpA"/>
    <property type="match status" value="1"/>
</dbReference>
<dbReference type="InterPro" id="IPR003593">
    <property type="entry name" value="AAA+_ATPase"/>
</dbReference>
<keyword evidence="9" id="KW-0378">Hydrolase</keyword>
<evidence type="ECO:0000256" key="2">
    <source>
        <dbReference type="ARBA" id="ARBA00022741"/>
    </source>
</evidence>
<dbReference type="PROSITE" id="PS00871">
    <property type="entry name" value="CLPAB_2"/>
    <property type="match status" value="1"/>
</dbReference>
<dbReference type="PATRIC" id="fig|1391654.3.peg.9852"/>
<dbReference type="InterPro" id="IPR004176">
    <property type="entry name" value="Clp_R_N"/>
</dbReference>
<dbReference type="InterPro" id="IPR003959">
    <property type="entry name" value="ATPase_AAA_core"/>
</dbReference>
<dbReference type="InterPro" id="IPR041546">
    <property type="entry name" value="ClpA/ClpB_AAA_lid"/>
</dbReference>
<dbReference type="InterPro" id="IPR013461">
    <property type="entry name" value="ClpA"/>
</dbReference>
<dbReference type="InterPro" id="IPR027417">
    <property type="entry name" value="P-loop_NTPase"/>
</dbReference>
<proteinExistence type="inferred from homology"/>
<keyword evidence="2 6" id="KW-0547">Nucleotide-binding</keyword>
<evidence type="ECO:0000259" key="8">
    <source>
        <dbReference type="PROSITE" id="PS51903"/>
    </source>
</evidence>
<comment type="similarity">
    <text evidence="6">Belongs to the ClpA/ClpB family.</text>
</comment>
<dbReference type="Pfam" id="PF17871">
    <property type="entry name" value="AAA_lid_9"/>
    <property type="match status" value="1"/>
</dbReference>
<dbReference type="Pfam" id="PF07724">
    <property type="entry name" value="AAA_2"/>
    <property type="match status" value="1"/>
</dbReference>
<feature type="compositionally biased region" description="Basic and acidic residues" evidence="7">
    <location>
        <begin position="145"/>
        <end position="158"/>
    </location>
</feature>
<dbReference type="InterPro" id="IPR050130">
    <property type="entry name" value="ClpA_ClpB"/>
</dbReference>
<dbReference type="Pfam" id="PF00004">
    <property type="entry name" value="AAA"/>
    <property type="match status" value="1"/>
</dbReference>
<feature type="compositionally biased region" description="Low complexity" evidence="7">
    <location>
        <begin position="443"/>
        <end position="461"/>
    </location>
</feature>
<evidence type="ECO:0000256" key="3">
    <source>
        <dbReference type="ARBA" id="ARBA00022840"/>
    </source>
</evidence>
<reference evidence="9 10" key="1">
    <citation type="submission" date="2015-08" db="EMBL/GenBank/DDBJ databases">
        <authorList>
            <person name="Babu N.S."/>
            <person name="Beckwith C.J."/>
            <person name="Beseler K.G."/>
            <person name="Brison A."/>
            <person name="Carone J.V."/>
            <person name="Caskin T.P."/>
            <person name="Diamond M."/>
            <person name="Durham M.E."/>
            <person name="Foxe J.M."/>
            <person name="Go M."/>
            <person name="Henderson B.A."/>
            <person name="Jones I.B."/>
            <person name="McGettigan J.A."/>
            <person name="Micheletti S.J."/>
            <person name="Nasrallah M.E."/>
            <person name="Ortiz D."/>
            <person name="Piller C.R."/>
            <person name="Privatt S.R."/>
            <person name="Schneider S.L."/>
            <person name="Sharp S."/>
            <person name="Smith T.C."/>
            <person name="Stanton J.D."/>
            <person name="Ullery H.E."/>
            <person name="Wilson R.J."/>
            <person name="Serrano M.G."/>
            <person name="Buck G."/>
            <person name="Lee V."/>
            <person name="Wang Y."/>
            <person name="Carvalho R."/>
            <person name="Voegtly L."/>
            <person name="Shi R."/>
            <person name="Duckworth R."/>
            <person name="Johnson A."/>
            <person name="Loviza R."/>
            <person name="Walstead R."/>
            <person name="Shah Z."/>
            <person name="Kiflezghi M."/>
            <person name="Wade K."/>
            <person name="Ball S.L."/>
            <person name="Bradley K.W."/>
            <person name="Asai D.J."/>
            <person name="Bowman C.A."/>
            <person name="Russell D.A."/>
            <person name="Pope W.H."/>
            <person name="Jacobs-Sera D."/>
            <person name="Hendrix R.W."/>
            <person name="Hatfull G.F."/>
        </authorList>
    </citation>
    <scope>NUCLEOTIDE SEQUENCE [LARGE SCALE GENOMIC DNA]</scope>
    <source>
        <strain evidence="9 10">DSM 27648</strain>
    </source>
</reference>
<dbReference type="SUPFAM" id="SSF81923">
    <property type="entry name" value="Double Clp-N motif"/>
    <property type="match status" value="1"/>
</dbReference>
<name>A0A0K1QBA0_9BACT</name>
<dbReference type="PRINTS" id="PR00300">
    <property type="entry name" value="CLPPROTEASEA"/>
</dbReference>
<evidence type="ECO:0000256" key="5">
    <source>
        <dbReference type="PROSITE-ProRule" id="PRU01251"/>
    </source>
</evidence>
<feature type="region of interest" description="Disordered" evidence="7">
    <location>
        <begin position="145"/>
        <end position="173"/>
    </location>
</feature>
<keyword evidence="1 5" id="KW-0677">Repeat</keyword>
<dbReference type="PROSITE" id="PS00870">
    <property type="entry name" value="CLPAB_1"/>
    <property type="match status" value="1"/>
</dbReference>
<keyword evidence="9" id="KW-0645">Protease</keyword>
<dbReference type="PANTHER" id="PTHR11638">
    <property type="entry name" value="ATP-DEPENDENT CLP PROTEASE"/>
    <property type="match status" value="1"/>
</dbReference>
<dbReference type="GO" id="GO:0005524">
    <property type="term" value="F:ATP binding"/>
    <property type="evidence" value="ECO:0007669"/>
    <property type="project" value="UniProtKB-KW"/>
</dbReference>
<dbReference type="InterPro" id="IPR001270">
    <property type="entry name" value="ClpA/B"/>
</dbReference>
<dbReference type="Gene3D" id="1.10.8.60">
    <property type="match status" value="1"/>
</dbReference>
<dbReference type="GO" id="GO:0005737">
    <property type="term" value="C:cytoplasm"/>
    <property type="evidence" value="ECO:0007669"/>
    <property type="project" value="TreeGrafter"/>
</dbReference>
<evidence type="ECO:0000256" key="1">
    <source>
        <dbReference type="ARBA" id="ARBA00022737"/>
    </source>
</evidence>
<feature type="compositionally biased region" description="Basic and acidic residues" evidence="7">
    <location>
        <begin position="424"/>
        <end position="442"/>
    </location>
</feature>
<dbReference type="GO" id="GO:0043335">
    <property type="term" value="P:protein unfolding"/>
    <property type="evidence" value="ECO:0007669"/>
    <property type="project" value="InterPro"/>
</dbReference>
<dbReference type="CDD" id="cd00009">
    <property type="entry name" value="AAA"/>
    <property type="match status" value="1"/>
</dbReference>
<dbReference type="FunFam" id="3.40.50.300:FF:000025">
    <property type="entry name" value="ATP-dependent Clp protease subunit"/>
    <property type="match status" value="1"/>
</dbReference>
<dbReference type="SUPFAM" id="SSF52540">
    <property type="entry name" value="P-loop containing nucleoside triphosphate hydrolases"/>
    <property type="match status" value="2"/>
</dbReference>
<gene>
    <name evidence="9" type="ORF">AKJ09_09729</name>
</gene>
<dbReference type="PROSITE" id="PS51903">
    <property type="entry name" value="CLP_R"/>
    <property type="match status" value="1"/>
</dbReference>
<evidence type="ECO:0000256" key="7">
    <source>
        <dbReference type="SAM" id="MobiDB-lite"/>
    </source>
</evidence>
<dbReference type="KEGG" id="llu:AKJ09_09729"/>
<keyword evidence="10" id="KW-1185">Reference proteome</keyword>
<dbReference type="CDD" id="cd19499">
    <property type="entry name" value="RecA-like_ClpB_Hsp104-like"/>
    <property type="match status" value="1"/>
</dbReference>
<dbReference type="InterPro" id="IPR018368">
    <property type="entry name" value="ClpA/B_CS1"/>
</dbReference>
<feature type="region of interest" description="Disordered" evidence="7">
    <location>
        <begin position="424"/>
        <end position="471"/>
    </location>
</feature>
<dbReference type="Pfam" id="PF10431">
    <property type="entry name" value="ClpB_D2-small"/>
    <property type="match status" value="1"/>
</dbReference>
<feature type="domain" description="Clp R" evidence="8">
    <location>
        <begin position="1"/>
        <end position="145"/>
    </location>
</feature>
<dbReference type="AlphaFoldDB" id="A0A0K1QBA0"/>
<dbReference type="OrthoDB" id="9803641at2"/>
<accession>A0A0K1QBA0</accession>
<organism evidence="9 10">
    <name type="scientific">Labilithrix luteola</name>
    <dbReference type="NCBI Taxonomy" id="1391654"/>
    <lineage>
        <taxon>Bacteria</taxon>
        <taxon>Pseudomonadati</taxon>
        <taxon>Myxococcota</taxon>
        <taxon>Polyangia</taxon>
        <taxon>Polyangiales</taxon>
        <taxon>Labilitrichaceae</taxon>
        <taxon>Labilithrix</taxon>
    </lineage>
</organism>
<keyword evidence="3 6" id="KW-0067">ATP-binding</keyword>
<dbReference type="EMBL" id="CP012333">
    <property type="protein sequence ID" value="AKV03066.1"/>
    <property type="molecule type" value="Genomic_DNA"/>
</dbReference>
<dbReference type="SMART" id="SM01086">
    <property type="entry name" value="ClpB_D2-small"/>
    <property type="match status" value="1"/>
</dbReference>
<protein>
    <submittedName>
        <fullName evidence="9">ATP-dependent Clp protease ATP-binding subunit ClpA</fullName>
    </submittedName>
</protein>
<dbReference type="InterPro" id="IPR036628">
    <property type="entry name" value="Clp_N_dom_sf"/>
</dbReference>
<dbReference type="PANTHER" id="PTHR11638:SF111">
    <property type="entry name" value="ATP-DEPENDENT CLP PROTEASE ATP-BINDING SUBUNIT CLPA"/>
    <property type="match status" value="1"/>
</dbReference>
<keyword evidence="4 6" id="KW-0143">Chaperone</keyword>
<dbReference type="GO" id="GO:0034605">
    <property type="term" value="P:cellular response to heat"/>
    <property type="evidence" value="ECO:0007669"/>
    <property type="project" value="TreeGrafter"/>
</dbReference>
<dbReference type="SMART" id="SM00382">
    <property type="entry name" value="AAA"/>
    <property type="match status" value="2"/>
</dbReference>
<dbReference type="RefSeq" id="WP_146653890.1">
    <property type="nucleotide sequence ID" value="NZ_CP012333.1"/>
</dbReference>
<dbReference type="InterPro" id="IPR028299">
    <property type="entry name" value="ClpA/B_CS2"/>
</dbReference>
<evidence type="ECO:0000313" key="10">
    <source>
        <dbReference type="Proteomes" id="UP000064967"/>
    </source>
</evidence>
<dbReference type="Proteomes" id="UP000064967">
    <property type="component" value="Chromosome"/>
</dbReference>
<dbReference type="Gene3D" id="3.40.50.300">
    <property type="entry name" value="P-loop containing nucleotide triphosphate hydrolases"/>
    <property type="match status" value="3"/>
</dbReference>
<dbReference type="STRING" id="1391654.AKJ09_09729"/>
<evidence type="ECO:0000256" key="6">
    <source>
        <dbReference type="RuleBase" id="RU004432"/>
    </source>
</evidence>
<evidence type="ECO:0000313" key="9">
    <source>
        <dbReference type="EMBL" id="AKV03066.1"/>
    </source>
</evidence>
<dbReference type="GO" id="GO:0016887">
    <property type="term" value="F:ATP hydrolysis activity"/>
    <property type="evidence" value="ECO:0007669"/>
    <property type="project" value="InterPro"/>
</dbReference>
<dbReference type="Gene3D" id="1.10.1780.10">
    <property type="entry name" value="Clp, N-terminal domain"/>
    <property type="match status" value="1"/>
</dbReference>
<evidence type="ECO:0000256" key="4">
    <source>
        <dbReference type="ARBA" id="ARBA00023186"/>
    </source>
</evidence>
<dbReference type="Pfam" id="PF02861">
    <property type="entry name" value="Clp_N"/>
    <property type="match status" value="1"/>
</dbReference>
<dbReference type="GO" id="GO:0008233">
    <property type="term" value="F:peptidase activity"/>
    <property type="evidence" value="ECO:0007669"/>
    <property type="project" value="UniProtKB-KW"/>
</dbReference>
<dbReference type="GO" id="GO:0006508">
    <property type="term" value="P:proteolysis"/>
    <property type="evidence" value="ECO:0007669"/>
    <property type="project" value="UniProtKB-KW"/>
</dbReference>